<accession>A0A0H3ASR5</accession>
<feature type="region of interest" description="Disordered" evidence="1">
    <location>
        <begin position="1"/>
        <end position="29"/>
    </location>
</feature>
<dbReference type="KEGG" id="bov:BOV_0626"/>
<name>A0A0H3ASR5_BRUO2</name>
<dbReference type="InterPro" id="IPR011990">
    <property type="entry name" value="TPR-like_helical_dom_sf"/>
</dbReference>
<gene>
    <name evidence="2" type="ordered locus">BOV_0626</name>
</gene>
<dbReference type="HOGENOM" id="CLU_146682_1_0_5"/>
<evidence type="ECO:0000313" key="2">
    <source>
        <dbReference type="EMBL" id="ABQ61481.1"/>
    </source>
</evidence>
<dbReference type="EMBL" id="CP000708">
    <property type="protein sequence ID" value="ABQ61481.1"/>
    <property type="molecule type" value="Genomic_DNA"/>
</dbReference>
<dbReference type="Gene3D" id="1.25.40.10">
    <property type="entry name" value="Tetratricopeptide repeat domain"/>
    <property type="match status" value="1"/>
</dbReference>
<dbReference type="Proteomes" id="UP000006383">
    <property type="component" value="Chromosome I"/>
</dbReference>
<protein>
    <recommendedName>
        <fullName evidence="4">Sel1 repeat family protein</fullName>
    </recommendedName>
</protein>
<evidence type="ECO:0008006" key="4">
    <source>
        <dbReference type="Google" id="ProtNLM"/>
    </source>
</evidence>
<feature type="compositionally biased region" description="Basic and acidic residues" evidence="1">
    <location>
        <begin position="9"/>
        <end position="29"/>
    </location>
</feature>
<organism evidence="2 3">
    <name type="scientific">Brucella ovis (strain ATCC 25840 / 63/290 / NCTC 10512)</name>
    <dbReference type="NCBI Taxonomy" id="444178"/>
    <lineage>
        <taxon>Bacteria</taxon>
        <taxon>Pseudomonadati</taxon>
        <taxon>Pseudomonadota</taxon>
        <taxon>Alphaproteobacteria</taxon>
        <taxon>Hyphomicrobiales</taxon>
        <taxon>Brucellaceae</taxon>
        <taxon>Brucella/Ochrobactrum group</taxon>
        <taxon>Brucella</taxon>
    </lineage>
</organism>
<proteinExistence type="predicted"/>
<reference evidence="3" key="1">
    <citation type="journal article" date="2009" name="PLoS ONE">
        <title>Genome degradation in Brucella ovis corresponds with narrowing of its host range and tissue tropism.</title>
        <authorList>
            <person name="Tsolis R.M."/>
            <person name="Seshadri R."/>
            <person name="Santos R.L."/>
            <person name="Sangari F.J."/>
            <person name="Lobo J.M."/>
            <person name="de Jong M.F."/>
            <person name="Ren Q."/>
            <person name="Myers G."/>
            <person name="Brinkac L.M."/>
            <person name="Nelson W.C."/>
            <person name="Deboy R.T."/>
            <person name="Angiuoli S."/>
            <person name="Khouri H."/>
            <person name="Dimitrov G."/>
            <person name="Robinson J.R."/>
            <person name="Mulligan S."/>
            <person name="Walker R.L."/>
            <person name="Elzer P.E."/>
            <person name="Hassan K.A."/>
            <person name="Paulsen I.T."/>
        </authorList>
    </citation>
    <scope>NUCLEOTIDE SEQUENCE [LARGE SCALE GENOMIC DNA]</scope>
    <source>
        <strain evidence="3">ATCC 25840 / 63/290 / NCTC 10512</strain>
    </source>
</reference>
<dbReference type="AlphaFoldDB" id="A0A0H3ASR5"/>
<keyword evidence="3" id="KW-1185">Reference proteome</keyword>
<sequence length="117" mass="13169">MNGTTDPAVLKRQEPASKERPDGSRDLTGTRKMAQFQSFNHNENPAAQDRILLEMGMKYAIGRDCEIDVIEAHKWLNIAAIRGNQKAERMRNQVAATMSKSELAAALRCAREWMTAH</sequence>
<evidence type="ECO:0000256" key="1">
    <source>
        <dbReference type="SAM" id="MobiDB-lite"/>
    </source>
</evidence>
<evidence type="ECO:0000313" key="3">
    <source>
        <dbReference type="Proteomes" id="UP000006383"/>
    </source>
</evidence>